<dbReference type="PRINTS" id="PR00191">
    <property type="entry name" value="FACTINCAPA"/>
</dbReference>
<accession>A0A7I8WUZ0</accession>
<dbReference type="OrthoDB" id="340550at2759"/>
<dbReference type="Proteomes" id="UP000582659">
    <property type="component" value="Unassembled WGS sequence"/>
</dbReference>
<dbReference type="GO" id="GO:0051016">
    <property type="term" value="P:barbed-end actin filament capping"/>
    <property type="evidence" value="ECO:0007669"/>
    <property type="project" value="InterPro"/>
</dbReference>
<dbReference type="GO" id="GO:0051015">
    <property type="term" value="F:actin filament binding"/>
    <property type="evidence" value="ECO:0007669"/>
    <property type="project" value="TreeGrafter"/>
</dbReference>
<dbReference type="SUPFAM" id="SSF90096">
    <property type="entry name" value="Subunits of heterodimeric actin filament capping protein Capz"/>
    <property type="match status" value="1"/>
</dbReference>
<evidence type="ECO:0000256" key="3">
    <source>
        <dbReference type="ARBA" id="ARBA00022467"/>
    </source>
</evidence>
<dbReference type="Proteomes" id="UP000659654">
    <property type="component" value="Unassembled WGS sequence"/>
</dbReference>
<keyword evidence="5" id="KW-1133">Transmembrane helix</keyword>
<evidence type="ECO:0000256" key="4">
    <source>
        <dbReference type="ARBA" id="ARBA00023203"/>
    </source>
</evidence>
<evidence type="ECO:0000313" key="7">
    <source>
        <dbReference type="Proteomes" id="UP000659654"/>
    </source>
</evidence>
<proteinExistence type="inferred from homology"/>
<keyword evidence="5" id="KW-0472">Membrane</keyword>
<comment type="similarity">
    <text evidence="1">Belongs to the F-actin-capping protein alpha subunit family.</text>
</comment>
<dbReference type="FunFam" id="3.90.1150.210:FF:000003">
    <property type="entry name" value="F-actin-capping protein subunit alpha"/>
    <property type="match status" value="1"/>
</dbReference>
<dbReference type="GO" id="GO:0008290">
    <property type="term" value="C:F-actin capping protein complex"/>
    <property type="evidence" value="ECO:0007669"/>
    <property type="project" value="InterPro"/>
</dbReference>
<dbReference type="PANTHER" id="PTHR10653:SF0">
    <property type="entry name" value="F-ACTIN-CAPPING PROTEIN SUBUNIT ALPHA"/>
    <property type="match status" value="1"/>
</dbReference>
<protein>
    <recommendedName>
        <fullName evidence="2">F-actin-capping protein subunit alpha</fullName>
    </recommendedName>
</protein>
<evidence type="ECO:0000256" key="1">
    <source>
        <dbReference type="ARBA" id="ARBA00010479"/>
    </source>
</evidence>
<dbReference type="InterPro" id="IPR042276">
    <property type="entry name" value="CapZ_alpha/beta_2"/>
</dbReference>
<dbReference type="SMR" id="A0A7I8WUZ0"/>
<feature type="transmembrane region" description="Helical" evidence="5">
    <location>
        <begin position="321"/>
        <end position="341"/>
    </location>
</feature>
<keyword evidence="4" id="KW-0009">Actin-binding</keyword>
<dbReference type="InterPro" id="IPR017865">
    <property type="entry name" value="F-actin_cap_asu_CS"/>
</dbReference>
<dbReference type="EMBL" id="CAJFCV020000004">
    <property type="protein sequence ID" value="CAG9116867.1"/>
    <property type="molecule type" value="Genomic_DNA"/>
</dbReference>
<keyword evidence="3" id="KW-0117">Actin capping</keyword>
<dbReference type="GO" id="GO:0030863">
    <property type="term" value="C:cortical cytoskeleton"/>
    <property type="evidence" value="ECO:0007669"/>
    <property type="project" value="TreeGrafter"/>
</dbReference>
<evidence type="ECO:0000256" key="2">
    <source>
        <dbReference type="ARBA" id="ARBA00014038"/>
    </source>
</evidence>
<organism evidence="6 7">
    <name type="scientific">Bursaphelenchus xylophilus</name>
    <name type="common">Pinewood nematode worm</name>
    <name type="synonym">Aphelenchoides xylophilus</name>
    <dbReference type="NCBI Taxonomy" id="6326"/>
    <lineage>
        <taxon>Eukaryota</taxon>
        <taxon>Metazoa</taxon>
        <taxon>Ecdysozoa</taxon>
        <taxon>Nematoda</taxon>
        <taxon>Chromadorea</taxon>
        <taxon>Rhabditida</taxon>
        <taxon>Tylenchina</taxon>
        <taxon>Tylenchomorpha</taxon>
        <taxon>Aphelenchoidea</taxon>
        <taxon>Aphelenchoididae</taxon>
        <taxon>Bursaphelenchus</taxon>
    </lineage>
</organism>
<gene>
    <name evidence="6" type="ORF">BXYJ_LOCUS9630</name>
</gene>
<dbReference type="EMBL" id="CAJFDI010000004">
    <property type="protein sequence ID" value="CAD5227085.1"/>
    <property type="molecule type" value="Genomic_DNA"/>
</dbReference>
<keyword evidence="5" id="KW-0812">Transmembrane</keyword>
<dbReference type="GO" id="GO:0030036">
    <property type="term" value="P:actin cytoskeleton organization"/>
    <property type="evidence" value="ECO:0007669"/>
    <property type="project" value="TreeGrafter"/>
</dbReference>
<comment type="caution">
    <text evidence="6">The sequence shown here is derived from an EMBL/GenBank/DDBJ whole genome shotgun (WGS) entry which is preliminary data.</text>
</comment>
<evidence type="ECO:0000256" key="5">
    <source>
        <dbReference type="SAM" id="Phobius"/>
    </source>
</evidence>
<name>A0A7I8WUZ0_BURXY</name>
<keyword evidence="7" id="KW-1185">Reference proteome</keyword>
<sequence>MAEEFVSDAEKGKIASELIQEAPPGEFNEVWNDVRVLLNDDKLMGTCSRAAAQYHKDQLLPIALETDQSKTLLTNYNEISEGRFFDPNTKTSFKFDFLSKTASDIQPYEQPNVDEKLENFRKAVQTELNHYLQEHYHNIGTGVVFIFNGHLAIAIESHIFQAKNYWNGRWRSQWEVPALEKKQGNVQINGIARINVHYYEDGNVQLSTKKNLAGEAKYSLNVADTAKNVVNAIHEAETSFESAVLQNYTVMSDSTFKTLRRIAMDNVAKLLNNTDVSAIEDDNATTSTTTTTISTTTTTILTSTSTVVTTTAIPEEDSHSLFFFCTILFFVGIAVVAKIIYSNRNRYSVLNINPNWRLSASRTSGSGAFSSAHTDPFNPENRPGGLGFGSAHYTAVTPSSGEHLAQAHEEWERQFFDEQPAEQDRVSSRLELRR</sequence>
<dbReference type="InterPro" id="IPR002189">
    <property type="entry name" value="CapZ_alpha"/>
</dbReference>
<dbReference type="Gene3D" id="3.90.1150.210">
    <property type="entry name" value="F-actin capping protein, beta subunit"/>
    <property type="match status" value="1"/>
</dbReference>
<dbReference type="InterPro" id="IPR042489">
    <property type="entry name" value="CapZ_alpha_1"/>
</dbReference>
<evidence type="ECO:0000313" key="6">
    <source>
        <dbReference type="EMBL" id="CAD5227085.1"/>
    </source>
</evidence>
<reference evidence="6" key="1">
    <citation type="submission" date="2020-09" db="EMBL/GenBank/DDBJ databases">
        <authorList>
            <person name="Kikuchi T."/>
        </authorList>
    </citation>
    <scope>NUCLEOTIDE SEQUENCE</scope>
    <source>
        <strain evidence="6">Ka4C1</strain>
    </source>
</reference>
<dbReference type="AlphaFoldDB" id="A0A7I8WUZ0"/>
<dbReference type="InterPro" id="IPR037282">
    <property type="entry name" value="CapZ_alpha/beta"/>
</dbReference>
<dbReference type="PROSITE" id="PS00748">
    <property type="entry name" value="F_ACTIN_CAPPING_A_1"/>
    <property type="match status" value="1"/>
</dbReference>
<dbReference type="Gene3D" id="3.30.1140.60">
    <property type="entry name" value="F-actin capping protein, alpha subunit"/>
    <property type="match status" value="1"/>
</dbReference>
<dbReference type="Pfam" id="PF01267">
    <property type="entry name" value="F-actin_cap_A"/>
    <property type="match status" value="1"/>
</dbReference>
<dbReference type="PANTHER" id="PTHR10653">
    <property type="entry name" value="F-ACTIN-CAPPING PROTEIN SUBUNIT ALPHA"/>
    <property type="match status" value="1"/>
</dbReference>